<proteinExistence type="predicted"/>
<dbReference type="STRING" id="1578720.HAL011_13210"/>
<dbReference type="EMBL" id="CDML01000042">
    <property type="protein sequence ID" value="CRF41522.1"/>
    <property type="molecule type" value="Genomic_DNA"/>
</dbReference>
<reference evidence="5 6" key="2">
    <citation type="submission" date="2014-12" db="EMBL/GenBank/DDBJ databases">
        <authorList>
            <person name="Jaenicke S."/>
        </authorList>
    </citation>
    <scope>NUCLEOTIDE SEQUENCE [LARGE SCALE GENOMIC DNA]</scope>
</reference>
<organism evidence="1 4">
    <name type="scientific">Helicobacter ailurogastricus</name>
    <dbReference type="NCBI Taxonomy" id="1578720"/>
    <lineage>
        <taxon>Bacteria</taxon>
        <taxon>Pseudomonadati</taxon>
        <taxon>Campylobacterota</taxon>
        <taxon>Epsilonproteobacteria</taxon>
        <taxon>Campylobacterales</taxon>
        <taxon>Helicobacteraceae</taxon>
        <taxon>Helicobacter</taxon>
    </lineage>
</organism>
<dbReference type="Proteomes" id="UP000045175">
    <property type="component" value="Unassembled WGS sequence"/>
</dbReference>
<reference evidence="4" key="3">
    <citation type="submission" date="2014-12" db="EMBL/GenBank/DDBJ databases">
        <authorList>
            <person name="Smet A."/>
        </authorList>
    </citation>
    <scope>NUCLEOTIDE SEQUENCE [LARGE SCALE GENOMIC DNA]</scope>
</reference>
<evidence type="ECO:0000313" key="5">
    <source>
        <dbReference type="Proteomes" id="UP000041394"/>
    </source>
</evidence>
<reference evidence="1" key="1">
    <citation type="submission" date="2014-12" db="EMBL/GenBank/DDBJ databases">
        <title>Whole genome sequences of four Staphylococcus schleiferi canine isolates.</title>
        <authorList>
            <person name="Misic A.M."/>
            <person name="Cain C."/>
            <person name="Morris D.O."/>
            <person name="Rankin S."/>
            <person name="Beiting D."/>
        </authorList>
    </citation>
    <scope>NUCLEOTIDE SEQUENCE</scope>
    <source>
        <strain evidence="1">ASB11</strain>
        <strain evidence="2">ASB13</strain>
        <strain evidence="3">ASB9</strain>
    </source>
</reference>
<name>A0A0K2X523_9HELI</name>
<sequence>MTLFDCAILQSRATPNTTIQSMRFVICLRPRKTFKEADRQKQAELERTQEV</sequence>
<dbReference type="EMBL" id="CDMN01000009">
    <property type="protein sequence ID" value="CRF43719.1"/>
    <property type="molecule type" value="Genomic_DNA"/>
</dbReference>
<keyword evidence="4" id="KW-1185">Reference proteome</keyword>
<accession>A0A0K2X523</accession>
<dbReference type="Proteomes" id="UP000038622">
    <property type="component" value="Unassembled WGS sequence"/>
</dbReference>
<evidence type="ECO:0000313" key="6">
    <source>
        <dbReference type="Proteomes" id="UP000045175"/>
    </source>
</evidence>
<gene>
    <name evidence="1" type="ORF">HAL011_13210</name>
    <name evidence="2" type="ORF">HAL013_12070</name>
    <name evidence="3" type="ORF">HAL09_02680</name>
</gene>
<evidence type="ECO:0000313" key="2">
    <source>
        <dbReference type="EMBL" id="CRF42990.1"/>
    </source>
</evidence>
<evidence type="ECO:0000313" key="1">
    <source>
        <dbReference type="EMBL" id="CRF41522.1"/>
    </source>
</evidence>
<dbReference type="EMBL" id="CDMH01000052">
    <property type="protein sequence ID" value="CRF42990.1"/>
    <property type="molecule type" value="Genomic_DNA"/>
</dbReference>
<evidence type="ECO:0000313" key="4">
    <source>
        <dbReference type="Proteomes" id="UP000038622"/>
    </source>
</evidence>
<dbReference type="AlphaFoldDB" id="A0A0K2X523"/>
<protein>
    <submittedName>
        <fullName evidence="1">Uncharacterized protein</fullName>
    </submittedName>
</protein>
<dbReference type="Proteomes" id="UP000041394">
    <property type="component" value="Unassembled WGS sequence"/>
</dbReference>
<evidence type="ECO:0000313" key="3">
    <source>
        <dbReference type="EMBL" id="CRF43719.1"/>
    </source>
</evidence>